<dbReference type="GO" id="GO:0005886">
    <property type="term" value="C:plasma membrane"/>
    <property type="evidence" value="ECO:0007669"/>
    <property type="project" value="UniProtKB-SubCell"/>
</dbReference>
<evidence type="ECO:0000313" key="9">
    <source>
        <dbReference type="EMBL" id="TWH90082.1"/>
    </source>
</evidence>
<sequence length="656" mass="69045">MIQETSVLPAAPTKPPQSVRLIFGALMLVMLLASLDQTIVSTALPTIVGEFGGLAHLSWIVTAYMLATTIVTPLYGKLGDLFGRKIVLQGAILLFLVGSALCGLSRSMGALIAFRAIQGLGGGGLMVTTMAAIGDIIPPRDRGRYQGFFGGVFGLSTVLGPLIGGFFVEHLSWRWIFYINLPLGLAALGVIAVAFTSPAERRRPAIDVAGAALMAILLTALVLFTSLGGHTYPWNSPTILGLAAIALAALAGFIMVERRAAEPILPLPLFANPTFLVACSVGFIVGLAMFGSVTYMPIYLQVVKGVSPSTAGLQLTPMMGGVLVTSIASGQIISRIGRYRLFPIIGTAVMTVGLGLLSTLGIASSIWAAPAYMLVLGLGLGMVMQVLVLAVQNAVDYRNLGVATSGTTLFRSTGGSVGVSLFGAIFAANLASELMSHMPAGAALPTASDAEAIAALPPGIRHVYLEAFTAALHPVFLSAAVIAAFAFVLTWFLKEVPLQGGERSETVGESFAMPHDATSLEELELILARLRLSDRGETYRRIAERSGVSLEPDELWLLARVCRDRALPASVPAGSLGPIADRLADIGLLTREADGSLAATEAGRGIFEQLVAGYRARLAQMLERWAPEEHEEVRTMLNGFARELVAEPPASTPRIS</sequence>
<dbReference type="InterPro" id="IPR011701">
    <property type="entry name" value="MFS"/>
</dbReference>
<organism evidence="9 10">
    <name type="scientific">Sphingobium wenxiniae (strain DSM 21828 / CGMCC 1.7748 / JZ-1)</name>
    <dbReference type="NCBI Taxonomy" id="595605"/>
    <lineage>
        <taxon>Bacteria</taxon>
        <taxon>Pseudomonadati</taxon>
        <taxon>Pseudomonadota</taxon>
        <taxon>Alphaproteobacteria</taxon>
        <taxon>Sphingomonadales</taxon>
        <taxon>Sphingomonadaceae</taxon>
        <taxon>Sphingobium</taxon>
    </lineage>
</organism>
<feature type="transmembrane region" description="Helical" evidence="7">
    <location>
        <begin position="239"/>
        <end position="257"/>
    </location>
</feature>
<evidence type="ECO:0000256" key="4">
    <source>
        <dbReference type="ARBA" id="ARBA00022692"/>
    </source>
</evidence>
<gene>
    <name evidence="9" type="ORF">IQ35_03728</name>
</gene>
<dbReference type="Proteomes" id="UP000316624">
    <property type="component" value="Unassembled WGS sequence"/>
</dbReference>
<keyword evidence="3" id="KW-1003">Cell membrane</keyword>
<dbReference type="InterPro" id="IPR036388">
    <property type="entry name" value="WH-like_DNA-bd_sf"/>
</dbReference>
<dbReference type="Gene3D" id="1.20.1250.20">
    <property type="entry name" value="MFS general substrate transporter like domains"/>
    <property type="match status" value="1"/>
</dbReference>
<dbReference type="PRINTS" id="PR01036">
    <property type="entry name" value="TCRTETB"/>
</dbReference>
<dbReference type="NCBIfam" id="TIGR00711">
    <property type="entry name" value="efflux_EmrB"/>
    <property type="match status" value="1"/>
</dbReference>
<feature type="transmembrane region" description="Helical" evidence="7">
    <location>
        <begin position="269"/>
        <end position="291"/>
    </location>
</feature>
<evidence type="ECO:0000256" key="7">
    <source>
        <dbReference type="SAM" id="Phobius"/>
    </source>
</evidence>
<comment type="caution">
    <text evidence="9">The sequence shown here is derived from an EMBL/GenBank/DDBJ whole genome shotgun (WGS) entry which is preliminary data.</text>
</comment>
<dbReference type="Pfam" id="PF07690">
    <property type="entry name" value="MFS_1"/>
    <property type="match status" value="1"/>
</dbReference>
<feature type="transmembrane region" description="Helical" evidence="7">
    <location>
        <begin position="87"/>
        <end position="106"/>
    </location>
</feature>
<dbReference type="EMBL" id="VLKK01000027">
    <property type="protein sequence ID" value="TWH90082.1"/>
    <property type="molecule type" value="Genomic_DNA"/>
</dbReference>
<keyword evidence="10" id="KW-1185">Reference proteome</keyword>
<reference evidence="9 10" key="1">
    <citation type="journal article" date="2015" name="Stand. Genomic Sci.">
        <title>Genomic Encyclopedia of Bacterial and Archaeal Type Strains, Phase III: the genomes of soil and plant-associated and newly described type strains.</title>
        <authorList>
            <person name="Whitman W.B."/>
            <person name="Woyke T."/>
            <person name="Klenk H.P."/>
            <person name="Zhou Y."/>
            <person name="Lilburn T.G."/>
            <person name="Beck B.J."/>
            <person name="De Vos P."/>
            <person name="Vandamme P."/>
            <person name="Eisen J.A."/>
            <person name="Garrity G."/>
            <person name="Hugenholtz P."/>
            <person name="Kyrpides N.C."/>
        </authorList>
    </citation>
    <scope>NUCLEOTIDE SEQUENCE [LARGE SCALE GENOMIC DNA]</scope>
    <source>
        <strain evidence="9 10">CGMCC 1.7748</strain>
    </source>
</reference>
<dbReference type="Gene3D" id="1.20.1720.10">
    <property type="entry name" value="Multidrug resistance protein D"/>
    <property type="match status" value="1"/>
</dbReference>
<comment type="subcellular location">
    <subcellularLocation>
        <location evidence="1">Cell membrane</location>
        <topology evidence="1">Multi-pass membrane protein</topology>
    </subcellularLocation>
</comment>
<protein>
    <submittedName>
        <fullName evidence="9">EmrB/QacA subfamily drug resistance transporter</fullName>
    </submittedName>
</protein>
<dbReference type="InterPro" id="IPR004638">
    <property type="entry name" value="EmrB-like"/>
</dbReference>
<dbReference type="PROSITE" id="PS50850">
    <property type="entry name" value="MFS"/>
    <property type="match status" value="1"/>
</dbReference>
<keyword evidence="6 7" id="KW-0472">Membrane</keyword>
<feature type="transmembrane region" description="Helical" evidence="7">
    <location>
        <begin position="175"/>
        <end position="196"/>
    </location>
</feature>
<evidence type="ECO:0000259" key="8">
    <source>
        <dbReference type="PROSITE" id="PS50850"/>
    </source>
</evidence>
<evidence type="ECO:0000256" key="6">
    <source>
        <dbReference type="ARBA" id="ARBA00023136"/>
    </source>
</evidence>
<dbReference type="PANTHER" id="PTHR23501:SF197">
    <property type="entry name" value="COMD"/>
    <property type="match status" value="1"/>
</dbReference>
<dbReference type="FunFam" id="1.20.1720.10:FF:000004">
    <property type="entry name" value="EmrB/QacA family drug resistance transporter"/>
    <property type="match status" value="1"/>
</dbReference>
<dbReference type="InterPro" id="IPR020846">
    <property type="entry name" value="MFS_dom"/>
</dbReference>
<proteinExistence type="predicted"/>
<evidence type="ECO:0000256" key="5">
    <source>
        <dbReference type="ARBA" id="ARBA00022989"/>
    </source>
</evidence>
<feature type="transmembrane region" description="Helical" evidence="7">
    <location>
        <begin position="311"/>
        <end position="329"/>
    </location>
</feature>
<feature type="transmembrane region" description="Helical" evidence="7">
    <location>
        <begin position="341"/>
        <end position="363"/>
    </location>
</feature>
<accession>A0A562K3T2</accession>
<feature type="transmembrane region" description="Helical" evidence="7">
    <location>
        <begin position="112"/>
        <end position="133"/>
    </location>
</feature>
<feature type="transmembrane region" description="Helical" evidence="7">
    <location>
        <begin position="21"/>
        <end position="44"/>
    </location>
</feature>
<dbReference type="PANTHER" id="PTHR23501">
    <property type="entry name" value="MAJOR FACILITATOR SUPERFAMILY"/>
    <property type="match status" value="1"/>
</dbReference>
<dbReference type="InterPro" id="IPR036259">
    <property type="entry name" value="MFS_trans_sf"/>
</dbReference>
<keyword evidence="2" id="KW-0813">Transport</keyword>
<dbReference type="Gene3D" id="1.10.10.10">
    <property type="entry name" value="Winged helix-like DNA-binding domain superfamily/Winged helix DNA-binding domain"/>
    <property type="match status" value="1"/>
</dbReference>
<feature type="transmembrane region" description="Helical" evidence="7">
    <location>
        <begin position="369"/>
        <end position="391"/>
    </location>
</feature>
<evidence type="ECO:0000256" key="3">
    <source>
        <dbReference type="ARBA" id="ARBA00022475"/>
    </source>
</evidence>
<evidence type="ECO:0000256" key="2">
    <source>
        <dbReference type="ARBA" id="ARBA00022448"/>
    </source>
</evidence>
<feature type="transmembrane region" description="Helical" evidence="7">
    <location>
        <begin position="145"/>
        <end position="163"/>
    </location>
</feature>
<dbReference type="CDD" id="cd17502">
    <property type="entry name" value="MFS_Azr1_MDR_like"/>
    <property type="match status" value="1"/>
</dbReference>
<dbReference type="SUPFAM" id="SSF46785">
    <property type="entry name" value="Winged helix' DNA-binding domain"/>
    <property type="match status" value="1"/>
</dbReference>
<feature type="domain" description="Major facilitator superfamily (MFS) profile" evidence="8">
    <location>
        <begin position="22"/>
        <end position="498"/>
    </location>
</feature>
<dbReference type="InterPro" id="IPR036390">
    <property type="entry name" value="WH_DNA-bd_sf"/>
</dbReference>
<feature type="transmembrane region" description="Helical" evidence="7">
    <location>
        <begin position="412"/>
        <end position="431"/>
    </location>
</feature>
<feature type="transmembrane region" description="Helical" evidence="7">
    <location>
        <begin position="56"/>
        <end position="75"/>
    </location>
</feature>
<dbReference type="SUPFAM" id="SSF103473">
    <property type="entry name" value="MFS general substrate transporter"/>
    <property type="match status" value="1"/>
</dbReference>
<dbReference type="GO" id="GO:0022857">
    <property type="term" value="F:transmembrane transporter activity"/>
    <property type="evidence" value="ECO:0007669"/>
    <property type="project" value="InterPro"/>
</dbReference>
<name>A0A562K3T2_SPHWJ</name>
<keyword evidence="5 7" id="KW-1133">Transmembrane helix</keyword>
<feature type="transmembrane region" description="Helical" evidence="7">
    <location>
        <begin position="471"/>
        <end position="493"/>
    </location>
</feature>
<evidence type="ECO:0000313" key="10">
    <source>
        <dbReference type="Proteomes" id="UP000316624"/>
    </source>
</evidence>
<dbReference type="AlphaFoldDB" id="A0A562K3T2"/>
<feature type="transmembrane region" description="Helical" evidence="7">
    <location>
        <begin position="208"/>
        <end position="227"/>
    </location>
</feature>
<evidence type="ECO:0000256" key="1">
    <source>
        <dbReference type="ARBA" id="ARBA00004651"/>
    </source>
</evidence>
<keyword evidence="4 7" id="KW-0812">Transmembrane</keyword>